<keyword evidence="1" id="KW-0812">Transmembrane</keyword>
<keyword evidence="3" id="KW-1185">Reference proteome</keyword>
<keyword evidence="1" id="KW-1133">Transmembrane helix</keyword>
<dbReference type="EMBL" id="JAMGBC010000001">
    <property type="protein sequence ID" value="MCL6679062.1"/>
    <property type="molecule type" value="Genomic_DNA"/>
</dbReference>
<accession>A0ABT0RFM0</accession>
<sequence>MTVTEIIEVVVAVAMIAGGVFIYRRGDSQGGVLVFAIAVIILIHGLGLMEYRPSAAELGR</sequence>
<feature type="transmembrane region" description="Helical" evidence="1">
    <location>
        <begin position="6"/>
        <end position="23"/>
    </location>
</feature>
<reference evidence="2" key="1">
    <citation type="submission" date="2022-05" db="EMBL/GenBank/DDBJ databases">
        <authorList>
            <person name="Jo J.-H."/>
            <person name="Im W.-T."/>
        </authorList>
    </citation>
    <scope>NUCLEOTIDE SEQUENCE</scope>
    <source>
        <strain evidence="2">RG327</strain>
    </source>
</reference>
<dbReference type="RefSeq" id="WP_249867983.1">
    <property type="nucleotide sequence ID" value="NZ_JAMGBC010000001.1"/>
</dbReference>
<keyword evidence="1" id="KW-0472">Membrane</keyword>
<organism evidence="2 3">
    <name type="scientific">Sphingomonas anseongensis</name>
    <dbReference type="NCBI Taxonomy" id="2908207"/>
    <lineage>
        <taxon>Bacteria</taxon>
        <taxon>Pseudomonadati</taxon>
        <taxon>Pseudomonadota</taxon>
        <taxon>Alphaproteobacteria</taxon>
        <taxon>Sphingomonadales</taxon>
        <taxon>Sphingomonadaceae</taxon>
        <taxon>Sphingomonas</taxon>
    </lineage>
</organism>
<protein>
    <submittedName>
        <fullName evidence="2">Uncharacterized protein</fullName>
    </submittedName>
</protein>
<comment type="caution">
    <text evidence="2">The sequence shown here is derived from an EMBL/GenBank/DDBJ whole genome shotgun (WGS) entry which is preliminary data.</text>
</comment>
<dbReference type="Proteomes" id="UP001165343">
    <property type="component" value="Unassembled WGS sequence"/>
</dbReference>
<evidence type="ECO:0000256" key="1">
    <source>
        <dbReference type="SAM" id="Phobius"/>
    </source>
</evidence>
<name>A0ABT0RFM0_9SPHN</name>
<feature type="transmembrane region" description="Helical" evidence="1">
    <location>
        <begin position="30"/>
        <end position="49"/>
    </location>
</feature>
<proteinExistence type="predicted"/>
<evidence type="ECO:0000313" key="3">
    <source>
        <dbReference type="Proteomes" id="UP001165343"/>
    </source>
</evidence>
<evidence type="ECO:0000313" key="2">
    <source>
        <dbReference type="EMBL" id="MCL6679062.1"/>
    </source>
</evidence>
<gene>
    <name evidence="2" type="ORF">LZ519_06995</name>
</gene>